<dbReference type="STRING" id="483547.GSUB_16135"/>
<keyword evidence="3" id="KW-1185">Reference proteome</keyword>
<dbReference type="EMBL" id="CP010311">
    <property type="protein sequence ID" value="AJF07778.1"/>
    <property type="molecule type" value="Genomic_DNA"/>
</dbReference>
<dbReference type="RefSeq" id="WP_040201760.1">
    <property type="nucleotide sequence ID" value="NZ_CP010311.1"/>
</dbReference>
<name>A0A0B5FK45_9BACT</name>
<dbReference type="AlphaFoldDB" id="A0A0B5FK45"/>
<protein>
    <recommendedName>
        <fullName evidence="4">Holin</fullName>
    </recommendedName>
</protein>
<evidence type="ECO:0000313" key="3">
    <source>
        <dbReference type="Proteomes" id="UP000035036"/>
    </source>
</evidence>
<dbReference type="OrthoDB" id="7508901at2"/>
<dbReference type="Proteomes" id="UP000035036">
    <property type="component" value="Chromosome"/>
</dbReference>
<gene>
    <name evidence="2" type="ORF">GSUB_16135</name>
</gene>
<evidence type="ECO:0000313" key="2">
    <source>
        <dbReference type="EMBL" id="AJF07778.1"/>
    </source>
</evidence>
<reference evidence="2 3" key="1">
    <citation type="journal article" date="2015" name="Genome Announc.">
        <title>Genomes of Geoalkalibacter ferrihydriticus Z-0531T and Geoalkalibacter subterraneus Red1T, Two Haloalkaliphilic Metal-Reducing Deltaproteobacteria.</title>
        <authorList>
            <person name="Badalamenti J.P."/>
            <person name="Krajmalnik-Brown R."/>
            <person name="Torres C.I."/>
            <person name="Bond D.R."/>
        </authorList>
    </citation>
    <scope>NUCLEOTIDE SEQUENCE [LARGE SCALE GENOMIC DNA]</scope>
    <source>
        <strain evidence="2 3">Red1</strain>
    </source>
</reference>
<evidence type="ECO:0008006" key="4">
    <source>
        <dbReference type="Google" id="ProtNLM"/>
    </source>
</evidence>
<keyword evidence="1" id="KW-0472">Membrane</keyword>
<proteinExistence type="predicted"/>
<keyword evidence="1" id="KW-0812">Transmembrane</keyword>
<accession>A0A0B5FK45</accession>
<dbReference type="KEGG" id="gsb:GSUB_16135"/>
<sequence length="73" mass="7937">MATGKKIYLSKTFWTNVVALLAMVLQSFTGFVIDPETQVSLLAAINVALRLMTKEPVTWGDKTDPHVGAQGTD</sequence>
<dbReference type="HOGENOM" id="CLU_2699459_0_0_7"/>
<evidence type="ECO:0000256" key="1">
    <source>
        <dbReference type="SAM" id="Phobius"/>
    </source>
</evidence>
<organism evidence="2 3">
    <name type="scientific">Geoalkalibacter subterraneus</name>
    <dbReference type="NCBI Taxonomy" id="483547"/>
    <lineage>
        <taxon>Bacteria</taxon>
        <taxon>Pseudomonadati</taxon>
        <taxon>Thermodesulfobacteriota</taxon>
        <taxon>Desulfuromonadia</taxon>
        <taxon>Desulfuromonadales</taxon>
        <taxon>Geoalkalibacteraceae</taxon>
        <taxon>Geoalkalibacter</taxon>
    </lineage>
</organism>
<feature type="transmembrane region" description="Helical" evidence="1">
    <location>
        <begin position="12"/>
        <end position="33"/>
    </location>
</feature>
<keyword evidence="1" id="KW-1133">Transmembrane helix</keyword>